<gene>
    <name evidence="1" type="ORF">LCGC14_2139200</name>
</gene>
<comment type="caution">
    <text evidence="1">The sequence shown here is derived from an EMBL/GenBank/DDBJ whole genome shotgun (WGS) entry which is preliminary data.</text>
</comment>
<protein>
    <submittedName>
        <fullName evidence="1">Uncharacterized protein</fullName>
    </submittedName>
</protein>
<sequence>MIHDFDECFGRGTAGEEEIDEFLRCEFDWELTRVGRQEQSRGIDRRCIPDVGAEPFTLEYKTDDRAAVTGRAFIELAHVGIHTVKGGWVYTSEADYFVYWIPRLHRAFVFSIQKARVAVDGWIQRYPVRAARNRAYWTYGVCIPLDVLESEVGLATILPRVNL</sequence>
<dbReference type="EMBL" id="LAZR01027017">
    <property type="protein sequence ID" value="KKL67015.1"/>
    <property type="molecule type" value="Genomic_DNA"/>
</dbReference>
<accession>A0A0F9GBZ5</accession>
<reference evidence="1" key="1">
    <citation type="journal article" date="2015" name="Nature">
        <title>Complex archaea that bridge the gap between prokaryotes and eukaryotes.</title>
        <authorList>
            <person name="Spang A."/>
            <person name="Saw J.H."/>
            <person name="Jorgensen S.L."/>
            <person name="Zaremba-Niedzwiedzka K."/>
            <person name="Martijn J."/>
            <person name="Lind A.E."/>
            <person name="van Eijk R."/>
            <person name="Schleper C."/>
            <person name="Guy L."/>
            <person name="Ettema T.J."/>
        </authorList>
    </citation>
    <scope>NUCLEOTIDE SEQUENCE</scope>
</reference>
<organism evidence="1">
    <name type="scientific">marine sediment metagenome</name>
    <dbReference type="NCBI Taxonomy" id="412755"/>
    <lineage>
        <taxon>unclassified sequences</taxon>
        <taxon>metagenomes</taxon>
        <taxon>ecological metagenomes</taxon>
    </lineage>
</organism>
<name>A0A0F9GBZ5_9ZZZZ</name>
<evidence type="ECO:0000313" key="1">
    <source>
        <dbReference type="EMBL" id="KKL67015.1"/>
    </source>
</evidence>
<proteinExistence type="predicted"/>
<dbReference type="AlphaFoldDB" id="A0A0F9GBZ5"/>